<name>A0A182JHP0_ANOAO</name>
<dbReference type="EnsemblMetazoa" id="ENSAATROPT003397">
    <property type="protein sequence ID" value="ENSAATROPP003261"/>
    <property type="gene ID" value="ENSAATROPG002694"/>
</dbReference>
<sequence>MEKQIDSKQPKEEFHCKIDGCKQSFTTEVHRNVHTKKHDLSLNLEMPLKGAAGGLFADQTPTPTRLIGKCEEVGLFEDLQKVNPFDETFRRAVESGTNGSPLSGDQSPSTTALSVPCCRIGEGETLHTPHIFPSNIDKNAPDFDPGNGEHVAKQRTKIKASNNAIRLKQDQDADGRTASTAQKPPAKRVAVKRKAPTVVDILPKPVVLQSSQVPATIPLIIIPSDESPSQQAMVQPEPSTSLSPVLVKEKLKQHLAKVRESGKGKKERPVASKRSESGEEIQKKSGKPIEPTKSSDDQADLKHERWKAAAKRYRIRVKNSQDQQHQRNIQLEEENLRLRTELAALKHAHRNCSITRELKIATALAQGTTHTIAASVGGALETRAAGQELGAGTVIYNTVDPQQPISLSTPQQRLITSHIIDSHSMNRNPIFIVIGSGAEPLVPVATSSALAEKSAQNG</sequence>
<dbReference type="Proteomes" id="UP000075880">
    <property type="component" value="Unassembled WGS sequence"/>
</dbReference>
<reference evidence="7" key="2">
    <citation type="submission" date="2022-08" db="UniProtKB">
        <authorList>
            <consortium name="EnsemblMetazoa"/>
        </authorList>
    </citation>
    <scope>IDENTIFICATION</scope>
    <source>
        <strain evidence="7">EBRO</strain>
    </source>
</reference>
<feature type="domain" description="C2H2-type" evidence="6">
    <location>
        <begin position="16"/>
        <end position="38"/>
    </location>
</feature>
<evidence type="ECO:0000256" key="2">
    <source>
        <dbReference type="ARBA" id="ARBA00023015"/>
    </source>
</evidence>
<keyword evidence="8" id="KW-1185">Reference proteome</keyword>
<evidence type="ECO:0000256" key="4">
    <source>
        <dbReference type="ARBA" id="ARBA00023242"/>
    </source>
</evidence>
<accession>A0A182JHP0</accession>
<evidence type="ECO:0000313" key="7">
    <source>
        <dbReference type="EnsemblMetazoa" id="AATE018288-PA.1"/>
    </source>
</evidence>
<dbReference type="EnsemblMetazoa" id="AATE018288-RA">
    <property type="protein sequence ID" value="AATE018288-PA.1"/>
    <property type="gene ID" value="AATE018288"/>
</dbReference>
<proteinExistence type="predicted"/>
<dbReference type="VEuPathDB" id="VectorBase:AATE018288"/>
<dbReference type="GO" id="GO:0003700">
    <property type="term" value="F:DNA-binding transcription factor activity"/>
    <property type="evidence" value="ECO:0007669"/>
    <property type="project" value="InterPro"/>
</dbReference>
<reference evidence="8" key="1">
    <citation type="submission" date="2021-09" db="EMBL/GenBank/DDBJ databases">
        <authorList>
            <consortium name="Infravec"/>
            <person name="Campbell I L."/>
            <person name="Maslen G."/>
            <person name="Yates A."/>
        </authorList>
    </citation>
    <scope>NUCLEOTIDE SEQUENCE [LARGE SCALE GENOMIC DNA]</scope>
    <source>
        <strain evidence="8">Infravec2 EBRE</strain>
    </source>
</reference>
<dbReference type="Pfam" id="PF07716">
    <property type="entry name" value="bZIP_2"/>
    <property type="match status" value="1"/>
</dbReference>
<dbReference type="InterPro" id="IPR051027">
    <property type="entry name" value="bZIP_transcription_factors"/>
</dbReference>
<dbReference type="InterPro" id="IPR004827">
    <property type="entry name" value="bZIP"/>
</dbReference>
<feature type="region of interest" description="Disordered" evidence="5">
    <location>
        <begin position="257"/>
        <end position="301"/>
    </location>
</feature>
<dbReference type="STRING" id="41427.A0A182JHP0"/>
<evidence type="ECO:0000256" key="1">
    <source>
        <dbReference type="ARBA" id="ARBA00004123"/>
    </source>
</evidence>
<dbReference type="InterPro" id="IPR013087">
    <property type="entry name" value="Znf_C2H2_type"/>
</dbReference>
<dbReference type="PROSITE" id="PS00028">
    <property type="entry name" value="ZINC_FINGER_C2H2_1"/>
    <property type="match status" value="1"/>
</dbReference>
<dbReference type="AlphaFoldDB" id="A0A182JHP0"/>
<evidence type="ECO:0000256" key="5">
    <source>
        <dbReference type="SAM" id="MobiDB-lite"/>
    </source>
</evidence>
<organism evidence="7">
    <name type="scientific">Anopheles atroparvus</name>
    <name type="common">European mosquito</name>
    <dbReference type="NCBI Taxonomy" id="41427"/>
    <lineage>
        <taxon>Eukaryota</taxon>
        <taxon>Metazoa</taxon>
        <taxon>Ecdysozoa</taxon>
        <taxon>Arthropoda</taxon>
        <taxon>Hexapoda</taxon>
        <taxon>Insecta</taxon>
        <taxon>Pterygota</taxon>
        <taxon>Neoptera</taxon>
        <taxon>Endopterygota</taxon>
        <taxon>Diptera</taxon>
        <taxon>Nematocera</taxon>
        <taxon>Culicoidea</taxon>
        <taxon>Culicidae</taxon>
        <taxon>Anophelinae</taxon>
        <taxon>Anopheles</taxon>
    </lineage>
</organism>
<keyword evidence="2" id="KW-0805">Transcription regulation</keyword>
<dbReference type="GO" id="GO:0005634">
    <property type="term" value="C:nucleus"/>
    <property type="evidence" value="ECO:0007669"/>
    <property type="project" value="UniProtKB-SubCell"/>
</dbReference>
<evidence type="ECO:0000313" key="8">
    <source>
        <dbReference type="Proteomes" id="UP000075880"/>
    </source>
</evidence>
<dbReference type="PANTHER" id="PTHR19304">
    <property type="entry name" value="CYCLIC-AMP RESPONSE ELEMENT BINDING PROTEIN"/>
    <property type="match status" value="1"/>
</dbReference>
<dbReference type="CDD" id="cd14686">
    <property type="entry name" value="bZIP"/>
    <property type="match status" value="1"/>
</dbReference>
<feature type="compositionally biased region" description="Polar residues" evidence="5">
    <location>
        <begin position="95"/>
        <end position="113"/>
    </location>
</feature>
<feature type="region of interest" description="Disordered" evidence="5">
    <location>
        <begin position="94"/>
        <end position="114"/>
    </location>
</feature>
<evidence type="ECO:0000256" key="3">
    <source>
        <dbReference type="ARBA" id="ARBA00023163"/>
    </source>
</evidence>
<comment type="subcellular location">
    <subcellularLocation>
        <location evidence="1">Nucleus</location>
    </subcellularLocation>
</comment>
<dbReference type="OrthoDB" id="295274at2759"/>
<dbReference type="Gene3D" id="1.20.5.170">
    <property type="match status" value="1"/>
</dbReference>
<evidence type="ECO:0000259" key="6">
    <source>
        <dbReference type="PROSITE" id="PS00028"/>
    </source>
</evidence>
<feature type="compositionally biased region" description="Basic and acidic residues" evidence="5">
    <location>
        <begin position="257"/>
        <end position="283"/>
    </location>
</feature>
<protein>
    <recommendedName>
        <fullName evidence="6">C2H2-type domain-containing protein</fullName>
    </recommendedName>
</protein>
<keyword evidence="4" id="KW-0539">Nucleus</keyword>
<keyword evidence="3" id="KW-0804">Transcription</keyword>
<feature type="region of interest" description="Disordered" evidence="5">
    <location>
        <begin position="169"/>
        <end position="193"/>
    </location>
</feature>